<dbReference type="AlphaFoldDB" id="A0AAD5WWW6"/>
<gene>
    <name evidence="7" type="ORF">MKZ38_006214</name>
</gene>
<proteinExistence type="inferred from homology"/>
<evidence type="ECO:0000313" key="7">
    <source>
        <dbReference type="EMBL" id="KAJ2905137.1"/>
    </source>
</evidence>
<dbReference type="Gene3D" id="2.115.10.20">
    <property type="entry name" value="Glycosyl hydrolase domain, family 43"/>
    <property type="match status" value="1"/>
</dbReference>
<evidence type="ECO:0000256" key="4">
    <source>
        <dbReference type="ARBA" id="ARBA00023295"/>
    </source>
</evidence>
<dbReference type="PIRSF" id="PIRSF025414">
    <property type="entry name" value="Alpha-L-arabinofuranosidase"/>
    <property type="match status" value="1"/>
</dbReference>
<comment type="similarity">
    <text evidence="1 5">Belongs to the glycosyl hydrolase 43 family.</text>
</comment>
<evidence type="ECO:0000256" key="6">
    <source>
        <dbReference type="SAM" id="SignalP"/>
    </source>
</evidence>
<dbReference type="GO" id="GO:0005975">
    <property type="term" value="P:carbohydrate metabolic process"/>
    <property type="evidence" value="ECO:0007669"/>
    <property type="project" value="InterPro"/>
</dbReference>
<keyword evidence="8" id="KW-1185">Reference proteome</keyword>
<dbReference type="InterPro" id="IPR006710">
    <property type="entry name" value="Glyco_hydro_43"/>
</dbReference>
<dbReference type="InterPro" id="IPR023296">
    <property type="entry name" value="Glyco_hydro_beta-prop_sf"/>
</dbReference>
<name>A0AAD5WWW6_9PEZI</name>
<evidence type="ECO:0000256" key="1">
    <source>
        <dbReference type="ARBA" id="ARBA00009865"/>
    </source>
</evidence>
<dbReference type="CDD" id="cd18820">
    <property type="entry name" value="GH43_LbAraf43-like"/>
    <property type="match status" value="1"/>
</dbReference>
<evidence type="ECO:0000256" key="2">
    <source>
        <dbReference type="ARBA" id="ARBA00022729"/>
    </source>
</evidence>
<dbReference type="EMBL" id="JAKWBI020000037">
    <property type="protein sequence ID" value="KAJ2905137.1"/>
    <property type="molecule type" value="Genomic_DNA"/>
</dbReference>
<dbReference type="GO" id="GO:0004553">
    <property type="term" value="F:hydrolase activity, hydrolyzing O-glycosyl compounds"/>
    <property type="evidence" value="ECO:0007669"/>
    <property type="project" value="InterPro"/>
</dbReference>
<organism evidence="7 8">
    <name type="scientific">Zalerion maritima</name>
    <dbReference type="NCBI Taxonomy" id="339359"/>
    <lineage>
        <taxon>Eukaryota</taxon>
        <taxon>Fungi</taxon>
        <taxon>Dikarya</taxon>
        <taxon>Ascomycota</taxon>
        <taxon>Pezizomycotina</taxon>
        <taxon>Sordariomycetes</taxon>
        <taxon>Lulworthiomycetidae</taxon>
        <taxon>Lulworthiales</taxon>
        <taxon>Lulworthiaceae</taxon>
        <taxon>Zalerion</taxon>
    </lineage>
</organism>
<keyword evidence="4 5" id="KW-0326">Glycosidase</keyword>
<evidence type="ECO:0000256" key="3">
    <source>
        <dbReference type="ARBA" id="ARBA00022801"/>
    </source>
</evidence>
<dbReference type="PANTHER" id="PTHR43817">
    <property type="entry name" value="GLYCOSYL HYDROLASE"/>
    <property type="match status" value="1"/>
</dbReference>
<dbReference type="SUPFAM" id="SSF75005">
    <property type="entry name" value="Arabinanase/levansucrase/invertase"/>
    <property type="match status" value="1"/>
</dbReference>
<feature type="signal peptide" evidence="6">
    <location>
        <begin position="1"/>
        <end position="22"/>
    </location>
</feature>
<keyword evidence="3 5" id="KW-0378">Hydrolase</keyword>
<dbReference type="InterPro" id="IPR016828">
    <property type="entry name" value="Alpha-L-arabinofuranosidase"/>
</dbReference>
<accession>A0AAD5WWW6</accession>
<evidence type="ECO:0000256" key="5">
    <source>
        <dbReference type="RuleBase" id="RU361187"/>
    </source>
</evidence>
<sequence length="327" mass="36126">MVKINILTALLSLASYFGFSSAWTNPIRNPGGADPFVTYSGDGYYYLMTTTWTDVEIARSTTIEGLKTATPKVIYSSTETDRCCNVWAPEVHYFDHNWYVYFTVGNADDLDGQRLHVLKGGSTPWDDYTYAAQLTTEWAIDASTLRFNDWGNYLMFSCFHGVSYQSICIQALGDDYISLTGDITVISQPTQSWETNGYPVNEGPIALYWGGTTYIVYSASYCWNAGYCLGQLTWDGSTDPTSASAWTKRDGCVFSSANGNYGTGHNSFFSSADGTQTWIAYHATTSSDGACDDTRYTMIQLMGTHSNGSPNYGSPVSWDHVYSEPSS</sequence>
<feature type="chain" id="PRO_5042147728" evidence="6">
    <location>
        <begin position="23"/>
        <end position="327"/>
    </location>
</feature>
<keyword evidence="2 6" id="KW-0732">Signal</keyword>
<dbReference type="Proteomes" id="UP001201980">
    <property type="component" value="Unassembled WGS sequence"/>
</dbReference>
<comment type="caution">
    <text evidence="7">The sequence shown here is derived from an EMBL/GenBank/DDBJ whole genome shotgun (WGS) entry which is preliminary data.</text>
</comment>
<protein>
    <submittedName>
        <fullName evidence="7">Uncharacterized protein</fullName>
    </submittedName>
</protein>
<evidence type="ECO:0000313" key="8">
    <source>
        <dbReference type="Proteomes" id="UP001201980"/>
    </source>
</evidence>
<dbReference type="Pfam" id="PF04616">
    <property type="entry name" value="Glyco_hydro_43"/>
    <property type="match status" value="1"/>
</dbReference>
<dbReference type="PANTHER" id="PTHR43817:SF1">
    <property type="entry name" value="HYDROLASE, FAMILY 43, PUTATIVE (AFU_ORTHOLOGUE AFUA_3G01660)-RELATED"/>
    <property type="match status" value="1"/>
</dbReference>
<reference evidence="7" key="1">
    <citation type="submission" date="2022-07" db="EMBL/GenBank/DDBJ databases">
        <title>Draft genome sequence of Zalerion maritima ATCC 34329, a (micro)plastics degrading marine fungus.</title>
        <authorList>
            <person name="Paco A."/>
            <person name="Goncalves M.F.M."/>
            <person name="Rocha-Santos T.A.P."/>
            <person name="Alves A."/>
        </authorList>
    </citation>
    <scope>NUCLEOTIDE SEQUENCE</scope>
    <source>
        <strain evidence="7">ATCC 34329</strain>
    </source>
</reference>